<dbReference type="STRING" id="35752.SAMN05421541_101656"/>
<dbReference type="Pfam" id="PF12697">
    <property type="entry name" value="Abhydrolase_6"/>
    <property type="match status" value="1"/>
</dbReference>
<dbReference type="EMBL" id="FONV01000001">
    <property type="protein sequence ID" value="SFE42066.1"/>
    <property type="molecule type" value="Genomic_DNA"/>
</dbReference>
<dbReference type="PANTHER" id="PTHR43194:SF2">
    <property type="entry name" value="PEROXISOMAL MEMBRANE PROTEIN LPX1"/>
    <property type="match status" value="1"/>
</dbReference>
<evidence type="ECO:0000259" key="1">
    <source>
        <dbReference type="Pfam" id="PF12697"/>
    </source>
</evidence>
<dbReference type="AlphaFoldDB" id="A0A1I2ADT7"/>
<name>A0A1I2ADT7_9ACTN</name>
<dbReference type="PANTHER" id="PTHR43194">
    <property type="entry name" value="HYDROLASE ALPHA/BETA FOLD FAMILY"/>
    <property type="match status" value="1"/>
</dbReference>
<accession>A0A1I2ADT7</accession>
<feature type="domain" description="AB hydrolase-1" evidence="1">
    <location>
        <begin position="21"/>
        <end position="251"/>
    </location>
</feature>
<organism evidence="2 3">
    <name type="scientific">Actinoplanes philippinensis</name>
    <dbReference type="NCBI Taxonomy" id="35752"/>
    <lineage>
        <taxon>Bacteria</taxon>
        <taxon>Bacillati</taxon>
        <taxon>Actinomycetota</taxon>
        <taxon>Actinomycetes</taxon>
        <taxon>Micromonosporales</taxon>
        <taxon>Micromonosporaceae</taxon>
        <taxon>Actinoplanes</taxon>
    </lineage>
</organism>
<gene>
    <name evidence="2" type="ORF">SAMN05421541_101656</name>
</gene>
<sequence>MIEMRDGARIPLHTTGSGPDLVVVHGGGVTIDIYRRLASRLADRFTVHLYNRRGRADAPPRSVPYSMQEDIDDLATVLAHTGATDVLGHSGGAVVAMEAARQQVPMRRLAVYDVPLQVDGLFPVDWLPGARAAARAGDIPLALARTGAGLNPQLAASKLPMRMQVAMVKLFLRTPIGRMMGELVAMTLDESASIDEHGGPASRWSGITAEVLLVCGASGPPYYPRIHRALAEAIPGARTLEVPGSNHDGLARATPRLVEHFAEFFARP</sequence>
<dbReference type="Gene3D" id="3.40.50.1820">
    <property type="entry name" value="alpha/beta hydrolase"/>
    <property type="match status" value="1"/>
</dbReference>
<dbReference type="InterPro" id="IPR000073">
    <property type="entry name" value="AB_hydrolase_1"/>
</dbReference>
<proteinExistence type="predicted"/>
<dbReference type="InterPro" id="IPR029058">
    <property type="entry name" value="AB_hydrolase_fold"/>
</dbReference>
<dbReference type="RefSeq" id="WP_093609696.1">
    <property type="nucleotide sequence ID" value="NZ_BOMT01000010.1"/>
</dbReference>
<dbReference type="InterPro" id="IPR050228">
    <property type="entry name" value="Carboxylesterase_BioH"/>
</dbReference>
<reference evidence="2 3" key="1">
    <citation type="submission" date="2016-10" db="EMBL/GenBank/DDBJ databases">
        <authorList>
            <person name="de Groot N.N."/>
        </authorList>
    </citation>
    <scope>NUCLEOTIDE SEQUENCE [LARGE SCALE GENOMIC DNA]</scope>
    <source>
        <strain evidence="2 3">DSM 43019</strain>
    </source>
</reference>
<protein>
    <submittedName>
        <fullName evidence="2">Pimeloyl-ACP methyl ester carboxylesterase</fullName>
    </submittedName>
</protein>
<dbReference type="Proteomes" id="UP000199645">
    <property type="component" value="Unassembled WGS sequence"/>
</dbReference>
<dbReference type="OrthoDB" id="63519at2"/>
<dbReference type="GO" id="GO:0003824">
    <property type="term" value="F:catalytic activity"/>
    <property type="evidence" value="ECO:0007669"/>
    <property type="project" value="UniProtKB-ARBA"/>
</dbReference>
<evidence type="ECO:0000313" key="2">
    <source>
        <dbReference type="EMBL" id="SFE42066.1"/>
    </source>
</evidence>
<keyword evidence="3" id="KW-1185">Reference proteome</keyword>
<evidence type="ECO:0000313" key="3">
    <source>
        <dbReference type="Proteomes" id="UP000199645"/>
    </source>
</evidence>
<dbReference type="SUPFAM" id="SSF53474">
    <property type="entry name" value="alpha/beta-Hydrolases"/>
    <property type="match status" value="1"/>
</dbReference>